<dbReference type="GO" id="GO:0006310">
    <property type="term" value="P:DNA recombination"/>
    <property type="evidence" value="ECO:0007669"/>
    <property type="project" value="InterPro"/>
</dbReference>
<protein>
    <submittedName>
        <fullName evidence="1">Endodeoxyribonuclease RusA</fullName>
    </submittedName>
</protein>
<name>A0A8S5P0M8_9CAUD</name>
<sequence length="132" mass="14879">MQLQIFAIDQRLPGLNEYIHAVNINRYKGNALKREAQDAIGWAIKAARLKPVTEYPVAICFEWHERTKRRDLDNIASAKKFILDALQECGILEGDGQKQLVGFSDRFVVGDTWDGCVVTVKQYAEVGKDVGL</sequence>
<dbReference type="GO" id="GO:0000287">
    <property type="term" value="F:magnesium ion binding"/>
    <property type="evidence" value="ECO:0007669"/>
    <property type="project" value="InterPro"/>
</dbReference>
<evidence type="ECO:0000313" key="1">
    <source>
        <dbReference type="EMBL" id="DAE00001.1"/>
    </source>
</evidence>
<dbReference type="EMBL" id="BK015297">
    <property type="protein sequence ID" value="DAE00001.1"/>
    <property type="molecule type" value="Genomic_DNA"/>
</dbReference>
<proteinExistence type="predicted"/>
<dbReference type="SUPFAM" id="SSF103084">
    <property type="entry name" value="Holliday junction resolvase RusA"/>
    <property type="match status" value="1"/>
</dbReference>
<dbReference type="Gene3D" id="3.30.1330.70">
    <property type="entry name" value="Holliday junction resolvase RusA"/>
    <property type="match status" value="1"/>
</dbReference>
<dbReference type="GO" id="GO:0006281">
    <property type="term" value="P:DNA repair"/>
    <property type="evidence" value="ECO:0007669"/>
    <property type="project" value="InterPro"/>
</dbReference>
<dbReference type="InterPro" id="IPR036614">
    <property type="entry name" value="RusA-like_sf"/>
</dbReference>
<organism evidence="1">
    <name type="scientific">Siphoviridae sp. ctiMP24</name>
    <dbReference type="NCBI Taxonomy" id="2825621"/>
    <lineage>
        <taxon>Viruses</taxon>
        <taxon>Duplodnaviria</taxon>
        <taxon>Heunggongvirae</taxon>
        <taxon>Uroviricota</taxon>
        <taxon>Caudoviricetes</taxon>
    </lineage>
</organism>
<reference evidence="1" key="1">
    <citation type="journal article" date="2021" name="Proc. Natl. Acad. Sci. U.S.A.">
        <title>A Catalog of Tens of Thousands of Viruses from Human Metagenomes Reveals Hidden Associations with Chronic Diseases.</title>
        <authorList>
            <person name="Tisza M.J."/>
            <person name="Buck C.B."/>
        </authorList>
    </citation>
    <scope>NUCLEOTIDE SEQUENCE</scope>
    <source>
        <strain evidence="1">CtiMP24</strain>
    </source>
</reference>
<accession>A0A8S5P0M8</accession>